<name>A0A179F589_METCM</name>
<dbReference type="RefSeq" id="XP_018138189.1">
    <property type="nucleotide sequence ID" value="XM_018294542.1"/>
</dbReference>
<evidence type="ECO:0000313" key="1">
    <source>
        <dbReference type="EMBL" id="OAQ60279.1"/>
    </source>
</evidence>
<gene>
    <name evidence="1" type="ORF">VFPPC_16789</name>
</gene>
<evidence type="ECO:0000313" key="2">
    <source>
        <dbReference type="Proteomes" id="UP000078397"/>
    </source>
</evidence>
<organism evidence="1 2">
    <name type="scientific">Pochonia chlamydosporia 170</name>
    <dbReference type="NCBI Taxonomy" id="1380566"/>
    <lineage>
        <taxon>Eukaryota</taxon>
        <taxon>Fungi</taxon>
        <taxon>Dikarya</taxon>
        <taxon>Ascomycota</taxon>
        <taxon>Pezizomycotina</taxon>
        <taxon>Sordariomycetes</taxon>
        <taxon>Hypocreomycetidae</taxon>
        <taxon>Hypocreales</taxon>
        <taxon>Clavicipitaceae</taxon>
        <taxon>Pochonia</taxon>
    </lineage>
</organism>
<sequence length="102" mass="11501">MSAIGFAKSQPCFWLSIAYSLTRLDMMKAKIWRNVWRRPPLACFDGLALCSPKRGCEVAYLRVQIAQPSSHAVPLMQYLGRSKRGLMTGCCSAYAHFTMLHT</sequence>
<reference evidence="1 2" key="1">
    <citation type="journal article" date="2016" name="PLoS Pathog.">
        <title>Biosynthesis of antibiotic leucinostatins in bio-control fungus Purpureocillium lilacinum and their inhibition on phytophthora revealed by genome mining.</title>
        <authorList>
            <person name="Wang G."/>
            <person name="Liu Z."/>
            <person name="Lin R."/>
            <person name="Li E."/>
            <person name="Mao Z."/>
            <person name="Ling J."/>
            <person name="Yang Y."/>
            <person name="Yin W.B."/>
            <person name="Xie B."/>
        </authorList>
    </citation>
    <scope>NUCLEOTIDE SEQUENCE [LARGE SCALE GENOMIC DNA]</scope>
    <source>
        <strain evidence="1">170</strain>
    </source>
</reference>
<comment type="caution">
    <text evidence="1">The sequence shown here is derived from an EMBL/GenBank/DDBJ whole genome shotgun (WGS) entry which is preliminary data.</text>
</comment>
<accession>A0A179F589</accession>
<dbReference type="GeneID" id="28858536"/>
<dbReference type="EMBL" id="LSBJ02000009">
    <property type="protein sequence ID" value="OAQ60279.1"/>
    <property type="molecule type" value="Genomic_DNA"/>
</dbReference>
<keyword evidence="2" id="KW-1185">Reference proteome</keyword>
<dbReference type="Proteomes" id="UP000078397">
    <property type="component" value="Unassembled WGS sequence"/>
</dbReference>
<protein>
    <submittedName>
        <fullName evidence="1">Uncharacterized protein</fullName>
    </submittedName>
</protein>
<proteinExistence type="predicted"/>
<dbReference type="AlphaFoldDB" id="A0A179F589"/>
<dbReference type="KEGG" id="pchm:VFPPC_16789"/>